<organism evidence="1 2">
    <name type="scientific">Pseudodesulfovibrio profundus</name>
    <dbReference type="NCBI Taxonomy" id="57320"/>
    <lineage>
        <taxon>Bacteria</taxon>
        <taxon>Pseudomonadati</taxon>
        <taxon>Thermodesulfobacteriota</taxon>
        <taxon>Desulfovibrionia</taxon>
        <taxon>Desulfovibrionales</taxon>
        <taxon>Desulfovibrionaceae</taxon>
    </lineage>
</organism>
<proteinExistence type="predicted"/>
<name>A0A2C8FAM0_9BACT</name>
<dbReference type="EMBL" id="LT907975">
    <property type="protein sequence ID" value="SOB59498.1"/>
    <property type="molecule type" value="Genomic_DNA"/>
</dbReference>
<dbReference type="OrthoDB" id="5461261at2"/>
<dbReference type="AlphaFoldDB" id="A0A2C8FAM0"/>
<reference evidence="2" key="1">
    <citation type="submission" date="2017-09" db="EMBL/GenBank/DDBJ databases">
        <authorList>
            <person name="Regsiter A."/>
            <person name="William W."/>
        </authorList>
    </citation>
    <scope>NUCLEOTIDE SEQUENCE [LARGE SCALE GENOMIC DNA]</scope>
    <source>
        <strain evidence="2">500-1</strain>
    </source>
</reference>
<gene>
    <name evidence="1" type="ORF">DPRO_2589</name>
</gene>
<dbReference type="InterPro" id="IPR011990">
    <property type="entry name" value="TPR-like_helical_dom_sf"/>
</dbReference>
<dbReference type="Proteomes" id="UP000219215">
    <property type="component" value="Chromosome DPRO"/>
</dbReference>
<dbReference type="KEGG" id="pprf:DPRO_2589"/>
<dbReference type="SUPFAM" id="SSF48452">
    <property type="entry name" value="TPR-like"/>
    <property type="match status" value="1"/>
</dbReference>
<keyword evidence="2" id="KW-1185">Reference proteome</keyword>
<accession>A0A2C8FAM0</accession>
<dbReference type="Gene3D" id="1.25.40.10">
    <property type="entry name" value="Tetratricopeptide repeat domain"/>
    <property type="match status" value="1"/>
</dbReference>
<evidence type="ECO:0000313" key="2">
    <source>
        <dbReference type="Proteomes" id="UP000219215"/>
    </source>
</evidence>
<sequence>MSNLQRLGMLNREAMKAFNCGKVEDAMFQLIQAGRLARRMESPLHEAKIRNNIGLVHQGSGNVEEARISFRLAQKSAVDGAGEGTVLHKVIARNLQRLEQEAQGRRVDAA</sequence>
<dbReference type="RefSeq" id="WP_157917470.1">
    <property type="nucleotide sequence ID" value="NZ_LT907975.1"/>
</dbReference>
<evidence type="ECO:0000313" key="1">
    <source>
        <dbReference type="EMBL" id="SOB59498.1"/>
    </source>
</evidence>
<protein>
    <submittedName>
        <fullName evidence="1">TPR repeat</fullName>
    </submittedName>
</protein>